<dbReference type="Gene3D" id="1.10.10.60">
    <property type="entry name" value="Homeodomain-like"/>
    <property type="match status" value="2"/>
</dbReference>
<evidence type="ECO:0000313" key="10">
    <source>
        <dbReference type="EnsemblPlants" id="OB01G54920.1"/>
    </source>
</evidence>
<keyword evidence="2" id="KW-0677">Repeat</keyword>
<name>J3L8D6_ORYBR</name>
<protein>
    <submittedName>
        <fullName evidence="10">Uncharacterized protein</fullName>
    </submittedName>
</protein>
<dbReference type="Proteomes" id="UP000006038">
    <property type="component" value="Chromosome 1"/>
</dbReference>
<evidence type="ECO:0000256" key="5">
    <source>
        <dbReference type="ARBA" id="ARBA00023163"/>
    </source>
</evidence>
<dbReference type="PROSITE" id="PS50090">
    <property type="entry name" value="MYB_LIKE"/>
    <property type="match status" value="2"/>
</dbReference>
<dbReference type="SMART" id="SM00717">
    <property type="entry name" value="SANT"/>
    <property type="match status" value="2"/>
</dbReference>
<keyword evidence="5" id="KW-0804">Transcription</keyword>
<evidence type="ECO:0000256" key="7">
    <source>
        <dbReference type="SAM" id="MobiDB-lite"/>
    </source>
</evidence>
<dbReference type="InterPro" id="IPR009057">
    <property type="entry name" value="Homeodomain-like_sf"/>
</dbReference>
<reference evidence="10" key="2">
    <citation type="submission" date="2013-04" db="UniProtKB">
        <authorList>
            <consortium name="EnsemblPlants"/>
        </authorList>
    </citation>
    <scope>IDENTIFICATION</scope>
</reference>
<dbReference type="OMA" id="QSDDHHN"/>
<dbReference type="SUPFAM" id="SSF46689">
    <property type="entry name" value="Homeodomain-like"/>
    <property type="match status" value="1"/>
</dbReference>
<dbReference type="InterPro" id="IPR044676">
    <property type="entry name" value="EOBI/EOBII-like_plant"/>
</dbReference>
<feature type="domain" description="Myb-like" evidence="8">
    <location>
        <begin position="47"/>
        <end position="99"/>
    </location>
</feature>
<organism evidence="10">
    <name type="scientific">Oryza brachyantha</name>
    <name type="common">malo sina</name>
    <dbReference type="NCBI Taxonomy" id="4533"/>
    <lineage>
        <taxon>Eukaryota</taxon>
        <taxon>Viridiplantae</taxon>
        <taxon>Streptophyta</taxon>
        <taxon>Embryophyta</taxon>
        <taxon>Tracheophyta</taxon>
        <taxon>Spermatophyta</taxon>
        <taxon>Magnoliopsida</taxon>
        <taxon>Liliopsida</taxon>
        <taxon>Poales</taxon>
        <taxon>Poaceae</taxon>
        <taxon>BOP clade</taxon>
        <taxon>Oryzoideae</taxon>
        <taxon>Oryzeae</taxon>
        <taxon>Oryzinae</taxon>
        <taxon>Oryza</taxon>
    </lineage>
</organism>
<dbReference type="Gramene" id="OB01G54920.1">
    <property type="protein sequence ID" value="OB01G54920.1"/>
    <property type="gene ID" value="OB01G54920"/>
</dbReference>
<reference evidence="10" key="1">
    <citation type="journal article" date="2013" name="Nat. Commun.">
        <title>Whole-genome sequencing of Oryza brachyantha reveals mechanisms underlying Oryza genome evolution.</title>
        <authorList>
            <person name="Chen J."/>
            <person name="Huang Q."/>
            <person name="Gao D."/>
            <person name="Wang J."/>
            <person name="Lang Y."/>
            <person name="Liu T."/>
            <person name="Li B."/>
            <person name="Bai Z."/>
            <person name="Luis Goicoechea J."/>
            <person name="Liang C."/>
            <person name="Chen C."/>
            <person name="Zhang W."/>
            <person name="Sun S."/>
            <person name="Liao Y."/>
            <person name="Zhang X."/>
            <person name="Yang L."/>
            <person name="Song C."/>
            <person name="Wang M."/>
            <person name="Shi J."/>
            <person name="Liu G."/>
            <person name="Liu J."/>
            <person name="Zhou H."/>
            <person name="Zhou W."/>
            <person name="Yu Q."/>
            <person name="An N."/>
            <person name="Chen Y."/>
            <person name="Cai Q."/>
            <person name="Wang B."/>
            <person name="Liu B."/>
            <person name="Min J."/>
            <person name="Huang Y."/>
            <person name="Wu H."/>
            <person name="Li Z."/>
            <person name="Zhang Y."/>
            <person name="Yin Y."/>
            <person name="Song W."/>
            <person name="Jiang J."/>
            <person name="Jackson S.A."/>
            <person name="Wing R.A."/>
            <person name="Wang J."/>
            <person name="Chen M."/>
        </authorList>
    </citation>
    <scope>NUCLEOTIDE SEQUENCE [LARGE SCALE GENOMIC DNA]</scope>
    <source>
        <strain evidence="10">cv. IRGC 101232</strain>
    </source>
</reference>
<evidence type="ECO:0000256" key="3">
    <source>
        <dbReference type="ARBA" id="ARBA00023015"/>
    </source>
</evidence>
<evidence type="ECO:0000256" key="2">
    <source>
        <dbReference type="ARBA" id="ARBA00022737"/>
    </source>
</evidence>
<dbReference type="GO" id="GO:0005634">
    <property type="term" value="C:nucleus"/>
    <property type="evidence" value="ECO:0007669"/>
    <property type="project" value="UniProtKB-SubCell"/>
</dbReference>
<feature type="domain" description="Myb-like" evidence="8">
    <location>
        <begin position="100"/>
        <end position="150"/>
    </location>
</feature>
<feature type="compositionally biased region" description="Polar residues" evidence="7">
    <location>
        <begin position="159"/>
        <end position="172"/>
    </location>
</feature>
<evidence type="ECO:0000313" key="11">
    <source>
        <dbReference type="Proteomes" id="UP000006038"/>
    </source>
</evidence>
<dbReference type="GO" id="GO:0003700">
    <property type="term" value="F:DNA-binding transcription factor activity"/>
    <property type="evidence" value="ECO:0007669"/>
    <property type="project" value="InterPro"/>
</dbReference>
<dbReference type="HOGENOM" id="CLU_028567_25_0_1"/>
<proteinExistence type="predicted"/>
<dbReference type="AlphaFoldDB" id="J3L8D6"/>
<accession>J3L8D6</accession>
<dbReference type="eggNOG" id="KOG0048">
    <property type="taxonomic scope" value="Eukaryota"/>
</dbReference>
<comment type="subcellular location">
    <subcellularLocation>
        <location evidence="1">Nucleus</location>
    </subcellularLocation>
</comment>
<dbReference type="STRING" id="4533.J3L8D6"/>
<dbReference type="PROSITE" id="PS51294">
    <property type="entry name" value="HTH_MYB"/>
    <property type="match status" value="2"/>
</dbReference>
<dbReference type="PANTHER" id="PTHR45675">
    <property type="entry name" value="MYB TRANSCRIPTION FACTOR-RELATED-RELATED"/>
    <property type="match status" value="1"/>
</dbReference>
<evidence type="ECO:0000256" key="1">
    <source>
        <dbReference type="ARBA" id="ARBA00004123"/>
    </source>
</evidence>
<feature type="region of interest" description="Disordered" evidence="7">
    <location>
        <begin position="1"/>
        <end position="20"/>
    </location>
</feature>
<sequence length="279" mass="30959">MDDDVSERHPGSQDISEQLVGGRVAAAPHVTTIKSAVAAVVQSAEAAGGMRKGPWTEQEDVQLVWFVRLLGERRWDFLAKVSGLQRSGKSCRLRWVNYLHPGLKRGRMSPDEERLVIQLHAKLGNRWSRIAKSMPGRTDNEIKNYWRTHLRKLKLIQAHSKQQQDATTTTPMPSDDHHHTSSPVASDDDSSSAASSSSNSYSLQPASQAQEDQLLLHLPLWNDDFDCCWSSNVVATPPPMAASPLWDDDALCCSDYSLPLSLWGSSSGHDDYIKMLDAS</sequence>
<feature type="domain" description="HTH myb-type" evidence="9">
    <location>
        <begin position="51"/>
        <end position="99"/>
    </location>
</feature>
<keyword evidence="4" id="KW-0238">DNA-binding</keyword>
<dbReference type="InterPro" id="IPR017930">
    <property type="entry name" value="Myb_dom"/>
</dbReference>
<keyword evidence="6" id="KW-0539">Nucleus</keyword>
<dbReference type="FunFam" id="1.10.10.60:FF:000011">
    <property type="entry name" value="Myb transcription factor"/>
    <property type="match status" value="1"/>
</dbReference>
<dbReference type="Pfam" id="PF00249">
    <property type="entry name" value="Myb_DNA-binding"/>
    <property type="match status" value="2"/>
</dbReference>
<evidence type="ECO:0000256" key="6">
    <source>
        <dbReference type="ARBA" id="ARBA00023242"/>
    </source>
</evidence>
<dbReference type="PANTHER" id="PTHR45675:SF7">
    <property type="entry name" value="TRANSCRIPTION FACTOR MYB48"/>
    <property type="match status" value="1"/>
</dbReference>
<dbReference type="FunFam" id="1.10.10.60:FF:000517">
    <property type="entry name" value="MYB-related transcription factor"/>
    <property type="match status" value="1"/>
</dbReference>
<feature type="domain" description="HTH myb-type" evidence="9">
    <location>
        <begin position="100"/>
        <end position="154"/>
    </location>
</feature>
<evidence type="ECO:0000259" key="8">
    <source>
        <dbReference type="PROSITE" id="PS50090"/>
    </source>
</evidence>
<dbReference type="GO" id="GO:0043565">
    <property type="term" value="F:sequence-specific DNA binding"/>
    <property type="evidence" value="ECO:0007669"/>
    <property type="project" value="InterPro"/>
</dbReference>
<feature type="region of interest" description="Disordered" evidence="7">
    <location>
        <begin position="157"/>
        <end position="206"/>
    </location>
</feature>
<dbReference type="EnsemblPlants" id="OB01G54920.1">
    <property type="protein sequence ID" value="OB01G54920.1"/>
    <property type="gene ID" value="OB01G54920"/>
</dbReference>
<feature type="compositionally biased region" description="Low complexity" evidence="7">
    <location>
        <begin position="181"/>
        <end position="202"/>
    </location>
</feature>
<dbReference type="CDD" id="cd00167">
    <property type="entry name" value="SANT"/>
    <property type="match status" value="2"/>
</dbReference>
<keyword evidence="3" id="KW-0805">Transcription regulation</keyword>
<keyword evidence="11" id="KW-1185">Reference proteome</keyword>
<evidence type="ECO:0000259" key="9">
    <source>
        <dbReference type="PROSITE" id="PS51294"/>
    </source>
</evidence>
<dbReference type="InterPro" id="IPR001005">
    <property type="entry name" value="SANT/Myb"/>
</dbReference>
<evidence type="ECO:0000256" key="4">
    <source>
        <dbReference type="ARBA" id="ARBA00023125"/>
    </source>
</evidence>
<feature type="compositionally biased region" description="Basic and acidic residues" evidence="7">
    <location>
        <begin position="1"/>
        <end position="11"/>
    </location>
</feature>